<proteinExistence type="predicted"/>
<gene>
    <name evidence="1" type="ORF">ONE63_001441</name>
</gene>
<protein>
    <submittedName>
        <fullName evidence="1">Uncharacterized protein</fullName>
    </submittedName>
</protein>
<comment type="caution">
    <text evidence="1">The sequence shown here is derived from an EMBL/GenBank/DDBJ whole genome shotgun (WGS) entry which is preliminary data.</text>
</comment>
<sequence length="206" mass="23950">MDMTHIRRIRSGLSQIFAPLDSNRPTTKEEEHHDAPAEDVIPSTLLDLPTFSMLNEIAEKKSEIARLENELNLNPLLKGFDKSQKLVCRGLEFSHRVANEMEYLLKSSQILEQALKDPMVHDVLPLPHHLHRKTIESIEACIWMVQNKRWSPLDHEVEWHALIPKLEADITNWVASAKQSEQEFKELKDLKQKLNTVIKNYNHLKI</sequence>
<accession>A0AAV7XFU3</accession>
<dbReference type="Proteomes" id="UP001075354">
    <property type="component" value="Chromosome 10"/>
</dbReference>
<organism evidence="1 2">
    <name type="scientific">Megalurothrips usitatus</name>
    <name type="common">bean blossom thrips</name>
    <dbReference type="NCBI Taxonomy" id="439358"/>
    <lineage>
        <taxon>Eukaryota</taxon>
        <taxon>Metazoa</taxon>
        <taxon>Ecdysozoa</taxon>
        <taxon>Arthropoda</taxon>
        <taxon>Hexapoda</taxon>
        <taxon>Insecta</taxon>
        <taxon>Pterygota</taxon>
        <taxon>Neoptera</taxon>
        <taxon>Paraneoptera</taxon>
        <taxon>Thysanoptera</taxon>
        <taxon>Terebrantia</taxon>
        <taxon>Thripoidea</taxon>
        <taxon>Thripidae</taxon>
        <taxon>Megalurothrips</taxon>
    </lineage>
</organism>
<name>A0AAV7XFU3_9NEOP</name>
<reference evidence="1" key="1">
    <citation type="submission" date="2022-12" db="EMBL/GenBank/DDBJ databases">
        <title>Chromosome-level genome assembly of the bean flower thrips Megalurothrips usitatus.</title>
        <authorList>
            <person name="Ma L."/>
            <person name="Liu Q."/>
            <person name="Li H."/>
            <person name="Cai W."/>
        </authorList>
    </citation>
    <scope>NUCLEOTIDE SEQUENCE</scope>
    <source>
        <strain evidence="1">Cailab_2022a</strain>
    </source>
</reference>
<keyword evidence="2" id="KW-1185">Reference proteome</keyword>
<evidence type="ECO:0000313" key="1">
    <source>
        <dbReference type="EMBL" id="KAJ1523598.1"/>
    </source>
</evidence>
<dbReference type="AlphaFoldDB" id="A0AAV7XFU3"/>
<dbReference type="EMBL" id="JAPTSV010000010">
    <property type="protein sequence ID" value="KAJ1523598.1"/>
    <property type="molecule type" value="Genomic_DNA"/>
</dbReference>
<evidence type="ECO:0000313" key="2">
    <source>
        <dbReference type="Proteomes" id="UP001075354"/>
    </source>
</evidence>